<dbReference type="PROSITE" id="PS50126">
    <property type="entry name" value="S1"/>
    <property type="match status" value="5"/>
</dbReference>
<dbReference type="KEGG" id="dma:DMR_26480"/>
<feature type="domain" description="S1 motif" evidence="4">
    <location>
        <begin position="203"/>
        <end position="275"/>
    </location>
</feature>
<dbReference type="InterPro" id="IPR050437">
    <property type="entry name" value="Ribos_protein_bS1-like"/>
</dbReference>
<dbReference type="InterPro" id="IPR003029">
    <property type="entry name" value="S1_domain"/>
</dbReference>
<evidence type="ECO:0000256" key="3">
    <source>
        <dbReference type="ARBA" id="ARBA00023274"/>
    </source>
</evidence>
<dbReference type="Pfam" id="PF00575">
    <property type="entry name" value="S1"/>
    <property type="match status" value="4"/>
</dbReference>
<dbReference type="OrthoDB" id="9804077at2"/>
<dbReference type="SUPFAM" id="SSF50249">
    <property type="entry name" value="Nucleic acid-binding proteins"/>
    <property type="match status" value="5"/>
</dbReference>
<dbReference type="eggNOG" id="COG0539">
    <property type="taxonomic scope" value="Bacteria"/>
</dbReference>
<dbReference type="SMART" id="SM00316">
    <property type="entry name" value="S1"/>
    <property type="match status" value="5"/>
</dbReference>
<organism evidence="5 6">
    <name type="scientific">Solidesulfovibrio magneticus (strain ATCC 700980 / DSM 13731 / RS-1)</name>
    <name type="common">Desulfovibrio magneticus</name>
    <dbReference type="NCBI Taxonomy" id="573370"/>
    <lineage>
        <taxon>Bacteria</taxon>
        <taxon>Pseudomonadati</taxon>
        <taxon>Thermodesulfobacteriota</taxon>
        <taxon>Desulfovibrionia</taxon>
        <taxon>Desulfovibrionales</taxon>
        <taxon>Desulfovibrionaceae</taxon>
        <taxon>Solidesulfovibrio</taxon>
    </lineage>
</organism>
<keyword evidence="6" id="KW-1185">Reference proteome</keyword>
<comment type="similarity">
    <text evidence="1">Belongs to the bacterial ribosomal protein bS1 family.</text>
</comment>
<dbReference type="GO" id="GO:0003735">
    <property type="term" value="F:structural constituent of ribosome"/>
    <property type="evidence" value="ECO:0007669"/>
    <property type="project" value="TreeGrafter"/>
</dbReference>
<feature type="domain" description="S1 motif" evidence="4">
    <location>
        <begin position="379"/>
        <end position="448"/>
    </location>
</feature>
<dbReference type="NCBIfam" id="NF010379">
    <property type="entry name" value="PRK13806.1"/>
    <property type="match status" value="1"/>
</dbReference>
<dbReference type="STRING" id="573370.DMR_26480"/>
<feature type="domain" description="S1 motif" evidence="4">
    <location>
        <begin position="35"/>
        <end position="99"/>
    </location>
</feature>
<accession>C4XUB7</accession>
<dbReference type="EMBL" id="AP010904">
    <property type="protein sequence ID" value="BAH76139.1"/>
    <property type="molecule type" value="Genomic_DNA"/>
</dbReference>
<dbReference type="CDD" id="cd04465">
    <property type="entry name" value="S1_RPS1_repeat_ec2_hs2"/>
    <property type="match status" value="1"/>
</dbReference>
<dbReference type="HOGENOM" id="CLU_015805_2_2_7"/>
<dbReference type="PANTHER" id="PTHR10724">
    <property type="entry name" value="30S RIBOSOMAL PROTEIN S1"/>
    <property type="match status" value="1"/>
</dbReference>
<proteinExistence type="inferred from homology"/>
<evidence type="ECO:0000313" key="6">
    <source>
        <dbReference type="Proteomes" id="UP000009071"/>
    </source>
</evidence>
<dbReference type="RefSeq" id="WP_015861313.1">
    <property type="nucleotide sequence ID" value="NC_012796.1"/>
</dbReference>
<dbReference type="GO" id="GO:0006412">
    <property type="term" value="P:translation"/>
    <property type="evidence" value="ECO:0007669"/>
    <property type="project" value="TreeGrafter"/>
</dbReference>
<dbReference type="GO" id="GO:0003729">
    <property type="term" value="F:mRNA binding"/>
    <property type="evidence" value="ECO:0007669"/>
    <property type="project" value="TreeGrafter"/>
</dbReference>
<sequence length="492" mass="52890">MADKSPDTKEMPAEGEFAALMEASLAERGGEIHVGDRITGPVIAVTETTLVVDTGTKLDGVADKSEFLDDNGQLTVGEGDEVTLYVVSVRGDEVALSKALTGQGGAEALREAYENNIPVEGKVTAARKGGFDIEIVHRRAFCPVSQIDLAFTDNPEAHVGQTYQFAIITFERDGKNIVVSRRKLLEQARVESELRFMETVQPGDVVPAVISRLVAFGAFAEVAPGLEGLIHLSELSWSRAEKAEDAVTPGEAVTVKVLAFDRDKKGRPRISLSIKQAGADPWDSVGDQFNVGDKVEGKVVRLADFGAFVEIAPGIEGLIHVSEMSHVRRVAKPGDVVAAGDAVTVSIKDIDLSKRRIGLSLKEAAGDPWQGVAETFPIGATVTGTVENRQQFGIFVNLAPGVTGLLPASKLRDALEPQTYERLKIGDETTVIVSEIDTDKRKMTLSPVGGQKERENPDEWKRFVKKEKAAAPSGGLGLLGEKLQEAMSRKKK</sequence>
<dbReference type="InterPro" id="IPR035104">
    <property type="entry name" value="Ribosomal_protein_S1-like"/>
</dbReference>
<name>C4XUB7_SOLM1</name>
<feature type="domain" description="S1 motif" evidence="4">
    <location>
        <begin position="292"/>
        <end position="362"/>
    </location>
</feature>
<dbReference type="CDD" id="cd00164">
    <property type="entry name" value="S1_like"/>
    <property type="match status" value="1"/>
</dbReference>
<reference evidence="5 6" key="1">
    <citation type="journal article" date="2009" name="Genome Res.">
        <title>Whole genome sequence of Desulfovibrio magneticus strain RS-1 revealed common gene clusters in magnetotactic bacteria.</title>
        <authorList>
            <person name="Nakazawa H."/>
            <person name="Arakaki A."/>
            <person name="Narita-Yamada S."/>
            <person name="Yashiro I."/>
            <person name="Jinno K."/>
            <person name="Aoki N."/>
            <person name="Tsuruyama A."/>
            <person name="Okamura Y."/>
            <person name="Tanikawa S."/>
            <person name="Fujita N."/>
            <person name="Takeyama H."/>
            <person name="Matsunaga T."/>
        </authorList>
    </citation>
    <scope>NUCLEOTIDE SEQUENCE [LARGE SCALE GENOMIC DNA]</scope>
    <source>
        <strain evidence="6">ATCC 700980 / DSM 13731 / RS-1</strain>
    </source>
</reference>
<dbReference type="AlphaFoldDB" id="C4XUB7"/>
<keyword evidence="3" id="KW-0687">Ribonucleoprotein</keyword>
<evidence type="ECO:0000256" key="1">
    <source>
        <dbReference type="ARBA" id="ARBA00006767"/>
    </source>
</evidence>
<dbReference type="PRINTS" id="PR00681">
    <property type="entry name" value="RIBOSOMALS1"/>
</dbReference>
<protein>
    <submittedName>
        <fullName evidence="5">30S ribosomal protein S1</fullName>
    </submittedName>
</protein>
<evidence type="ECO:0000259" key="4">
    <source>
        <dbReference type="PROSITE" id="PS50126"/>
    </source>
</evidence>
<feature type="domain" description="S1 motif" evidence="4">
    <location>
        <begin position="116"/>
        <end position="182"/>
    </location>
</feature>
<dbReference type="Proteomes" id="UP000009071">
    <property type="component" value="Chromosome"/>
</dbReference>
<keyword evidence="2 5" id="KW-0689">Ribosomal protein</keyword>
<dbReference type="Gene3D" id="2.40.50.140">
    <property type="entry name" value="Nucleic acid-binding proteins"/>
    <property type="match status" value="5"/>
</dbReference>
<evidence type="ECO:0000256" key="2">
    <source>
        <dbReference type="ARBA" id="ARBA00022980"/>
    </source>
</evidence>
<dbReference type="InterPro" id="IPR012340">
    <property type="entry name" value="NA-bd_OB-fold"/>
</dbReference>
<dbReference type="PANTHER" id="PTHR10724:SF7">
    <property type="entry name" value="SMALL RIBOSOMAL SUBUNIT PROTEIN BS1C"/>
    <property type="match status" value="1"/>
</dbReference>
<evidence type="ECO:0000313" key="5">
    <source>
        <dbReference type="EMBL" id="BAH76139.1"/>
    </source>
</evidence>
<dbReference type="GO" id="GO:0022627">
    <property type="term" value="C:cytosolic small ribosomal subunit"/>
    <property type="evidence" value="ECO:0007669"/>
    <property type="project" value="TreeGrafter"/>
</dbReference>
<gene>
    <name evidence="5" type="ordered locus">DMR_26480</name>
</gene>